<dbReference type="PANTHER" id="PTHR46118">
    <property type="entry name" value="PROTEIN ABHD11"/>
    <property type="match status" value="1"/>
</dbReference>
<dbReference type="GO" id="GO:0016787">
    <property type="term" value="F:hydrolase activity"/>
    <property type="evidence" value="ECO:0007669"/>
    <property type="project" value="UniProtKB-KW"/>
</dbReference>
<feature type="domain" description="AB hydrolase-1" evidence="2">
    <location>
        <begin position="18"/>
        <end position="135"/>
    </location>
</feature>
<dbReference type="EMBL" id="OOGT01000159">
    <property type="protein sequence ID" value="SPL71659.1"/>
    <property type="molecule type" value="Genomic_DNA"/>
</dbReference>
<reference evidence="4" key="1">
    <citation type="submission" date="2018-03" db="EMBL/GenBank/DDBJ databases">
        <authorList>
            <person name="Blom J."/>
        </authorList>
    </citation>
    <scope>NUCLEOTIDE SEQUENCE [LARGE SCALE GENOMIC DNA]</scope>
    <source>
        <strain evidence="4">KPC-SM-21</strain>
    </source>
</reference>
<evidence type="ECO:0000259" key="2">
    <source>
        <dbReference type="Pfam" id="PF00561"/>
    </source>
</evidence>
<keyword evidence="1 3" id="KW-0378">Hydrolase</keyword>
<dbReference type="InParanoid" id="A0A2U3N286"/>
<dbReference type="EC" id="3.1.-.-" evidence="3"/>
<gene>
    <name evidence="3" type="primary">ybfF</name>
    <name evidence="3" type="ORF">KPC_2837</name>
</gene>
<organism evidence="3 4">
    <name type="scientific">Acinetobacter stercoris</name>
    <dbReference type="NCBI Taxonomy" id="2126983"/>
    <lineage>
        <taxon>Bacteria</taxon>
        <taxon>Pseudomonadati</taxon>
        <taxon>Pseudomonadota</taxon>
        <taxon>Gammaproteobacteria</taxon>
        <taxon>Moraxellales</taxon>
        <taxon>Moraxellaceae</taxon>
        <taxon>Acinetobacter</taxon>
    </lineage>
</organism>
<evidence type="ECO:0000313" key="3">
    <source>
        <dbReference type="EMBL" id="SPL71659.1"/>
    </source>
</evidence>
<dbReference type="FunCoup" id="A0A2U3N286">
    <property type="interactions" value="452"/>
</dbReference>
<evidence type="ECO:0000256" key="1">
    <source>
        <dbReference type="ARBA" id="ARBA00022801"/>
    </source>
</evidence>
<dbReference type="PANTHER" id="PTHR46118:SF4">
    <property type="entry name" value="PROTEIN ABHD11"/>
    <property type="match status" value="1"/>
</dbReference>
<dbReference type="PRINTS" id="PR00412">
    <property type="entry name" value="EPOXHYDRLASE"/>
</dbReference>
<dbReference type="InterPro" id="IPR000073">
    <property type="entry name" value="AB_hydrolase_1"/>
</dbReference>
<protein>
    <submittedName>
        <fullName evidence="3">Esterase YbfF</fullName>
        <ecNumber evidence="3">3.1.-.-</ecNumber>
    </submittedName>
</protein>
<dbReference type="OrthoDB" id="5380819at2"/>
<dbReference type="Pfam" id="PF00561">
    <property type="entry name" value="Abhydrolase_1"/>
    <property type="match status" value="1"/>
</dbReference>
<dbReference type="InterPro" id="IPR029058">
    <property type="entry name" value="AB_hydrolase_fold"/>
</dbReference>
<dbReference type="Proteomes" id="UP000245974">
    <property type="component" value="Unassembled WGS sequence"/>
</dbReference>
<dbReference type="SUPFAM" id="SSF53474">
    <property type="entry name" value="alpha/beta-Hydrolases"/>
    <property type="match status" value="1"/>
</dbReference>
<dbReference type="AlphaFoldDB" id="A0A2U3N286"/>
<dbReference type="RefSeq" id="WP_121975078.1">
    <property type="nucleotide sequence ID" value="NZ_OOGT01000159.1"/>
</dbReference>
<proteinExistence type="predicted"/>
<dbReference type="InterPro" id="IPR000639">
    <property type="entry name" value="Epox_hydrolase-like"/>
</dbReference>
<name>A0A2U3N286_9GAMM</name>
<dbReference type="Gene3D" id="3.40.50.1820">
    <property type="entry name" value="alpha/beta hydrolase"/>
    <property type="match status" value="1"/>
</dbReference>
<keyword evidence="4" id="KW-1185">Reference proteome</keyword>
<accession>A0A2U3N286</accession>
<sequence>MLLNFQYHQVSQSNKKTPLVLIHGLFGSLSNLGVIARAFNDSHDIVQIDVRNHGHSPHSNEMNYQFMAQDVLETMQNLNIDQFTVIGHSMGGKIAMKLAEVARQQIEQLVVLDMAPFAYQENHHDVIFKALFAVEQAQITTRKEAIEIMRQYIREEMVIQFLLMSFKQGKWLFNLHSISEHYHDILNWDNIISWSKPALFIRGADSGYIAKEQHITALEQQFPYYQLETIEGAGHWLHAQKPDQVIEKIKNYLN</sequence>
<evidence type="ECO:0000313" key="4">
    <source>
        <dbReference type="Proteomes" id="UP000245974"/>
    </source>
</evidence>